<gene>
    <name evidence="6" type="primary">LOC123029508</name>
</gene>
<feature type="domain" description="Ig-like" evidence="5">
    <location>
        <begin position="21"/>
        <end position="126"/>
    </location>
</feature>
<evidence type="ECO:0000313" key="6">
    <source>
        <dbReference type="Ensembl" id="ENSVKKP00000023196.1"/>
    </source>
</evidence>
<protein>
    <recommendedName>
        <fullName evidence="5">Ig-like domain-containing protein</fullName>
    </recommendedName>
</protein>
<evidence type="ECO:0000256" key="1">
    <source>
        <dbReference type="ARBA" id="ARBA00004370"/>
    </source>
</evidence>
<name>A0A8D2LKM4_VARKO</name>
<keyword evidence="2" id="KW-0472">Membrane</keyword>
<keyword evidence="4" id="KW-0732">Signal</keyword>
<dbReference type="PANTHER" id="PTHR44991:SF1">
    <property type="entry name" value="IMMUNOGLOBULIN SUPERFAMILY MEMBER 5"/>
    <property type="match status" value="1"/>
</dbReference>
<evidence type="ECO:0000313" key="7">
    <source>
        <dbReference type="Proteomes" id="UP000694545"/>
    </source>
</evidence>
<comment type="subcellular location">
    <subcellularLocation>
        <location evidence="1">Membrane</location>
    </subcellularLocation>
</comment>
<proteinExistence type="predicted"/>
<dbReference type="Proteomes" id="UP000694545">
    <property type="component" value="Unplaced"/>
</dbReference>
<dbReference type="InterPro" id="IPR013783">
    <property type="entry name" value="Ig-like_fold"/>
</dbReference>
<feature type="signal peptide" evidence="4">
    <location>
        <begin position="1"/>
        <end position="24"/>
    </location>
</feature>
<organism evidence="6 7">
    <name type="scientific">Varanus komodoensis</name>
    <name type="common">Komodo dragon</name>
    <dbReference type="NCBI Taxonomy" id="61221"/>
    <lineage>
        <taxon>Eukaryota</taxon>
        <taxon>Metazoa</taxon>
        <taxon>Chordata</taxon>
        <taxon>Craniata</taxon>
        <taxon>Vertebrata</taxon>
        <taxon>Euteleostomi</taxon>
        <taxon>Lepidosauria</taxon>
        <taxon>Squamata</taxon>
        <taxon>Bifurcata</taxon>
        <taxon>Unidentata</taxon>
        <taxon>Episquamata</taxon>
        <taxon>Toxicofera</taxon>
        <taxon>Anguimorpha</taxon>
        <taxon>Paleoanguimorpha</taxon>
        <taxon>Varanoidea</taxon>
        <taxon>Varanidae</taxon>
        <taxon>Varanus</taxon>
    </lineage>
</organism>
<dbReference type="Gene3D" id="2.60.40.10">
    <property type="entry name" value="Immunoglobulins"/>
    <property type="match status" value="2"/>
</dbReference>
<dbReference type="GO" id="GO:0098609">
    <property type="term" value="P:cell-cell adhesion"/>
    <property type="evidence" value="ECO:0007669"/>
    <property type="project" value="TreeGrafter"/>
</dbReference>
<dbReference type="Pfam" id="PF22705">
    <property type="entry name" value="C2-set_3"/>
    <property type="match status" value="1"/>
</dbReference>
<sequence>MGKLHEWIGLTLSLLGLLIDPGFGYYIIEGPRNLTVLAGSDARFNCTVSDGWKIIIWLFDGSPKLSVLSTGQIIQTDQRYNQQSYRNGTRFTSELIMYDVQLNDSGQIKCSIQDADDNKYAFLSVQVKGSLDIKDRNFTVRMNRTINIVCEALGWAPAPHIFWMANNISLDNSVYVTSQHQGLNGLYNEESILTLTPMTNVTVTCLAALDALSKPQYATVNVTVYEPSPKSNYQKEMRKVSGKKTPDKNLETQSHIGEVNYGYNPEETKHAEKMTGDPAFFTVNTDTYASKDLKVRPPSQAAYYGHHDGVPPSGIPAYPVSPRKIRNVTHV</sequence>
<dbReference type="InterPro" id="IPR013098">
    <property type="entry name" value="Ig_I-set"/>
</dbReference>
<dbReference type="InterPro" id="IPR007110">
    <property type="entry name" value="Ig-like_dom"/>
</dbReference>
<reference evidence="6" key="1">
    <citation type="submission" date="2025-08" db="UniProtKB">
        <authorList>
            <consortium name="Ensembl"/>
        </authorList>
    </citation>
    <scope>IDENTIFICATION</scope>
</reference>
<evidence type="ECO:0000259" key="5">
    <source>
        <dbReference type="PROSITE" id="PS50835"/>
    </source>
</evidence>
<keyword evidence="3" id="KW-0393">Immunoglobulin domain</keyword>
<accession>A0A8D2LKM4</accession>
<dbReference type="PANTHER" id="PTHR44991">
    <property type="entry name" value="IMMUNOGLOBULIN SUPERFAMILY MEMBER 5"/>
    <property type="match status" value="1"/>
</dbReference>
<dbReference type="RefSeq" id="XP_044298551.1">
    <property type="nucleotide sequence ID" value="XM_044442616.1"/>
</dbReference>
<dbReference type="SUPFAM" id="SSF48726">
    <property type="entry name" value="Immunoglobulin"/>
    <property type="match status" value="2"/>
</dbReference>
<evidence type="ECO:0000256" key="3">
    <source>
        <dbReference type="ARBA" id="ARBA00023319"/>
    </source>
</evidence>
<dbReference type="GO" id="GO:0009986">
    <property type="term" value="C:cell surface"/>
    <property type="evidence" value="ECO:0007669"/>
    <property type="project" value="TreeGrafter"/>
</dbReference>
<dbReference type="GO" id="GO:0016020">
    <property type="term" value="C:membrane"/>
    <property type="evidence" value="ECO:0007669"/>
    <property type="project" value="UniProtKB-SubCell"/>
</dbReference>
<dbReference type="OMA" id="HSSYYFV"/>
<feature type="chain" id="PRO_5034077419" description="Ig-like domain-containing protein" evidence="4">
    <location>
        <begin position="25"/>
        <end position="331"/>
    </location>
</feature>
<dbReference type="GO" id="GO:0005923">
    <property type="term" value="C:bicellular tight junction"/>
    <property type="evidence" value="ECO:0007669"/>
    <property type="project" value="TreeGrafter"/>
</dbReference>
<feature type="domain" description="Ig-like" evidence="5">
    <location>
        <begin position="143"/>
        <end position="221"/>
    </location>
</feature>
<dbReference type="SMART" id="SM00409">
    <property type="entry name" value="IG"/>
    <property type="match status" value="2"/>
</dbReference>
<dbReference type="Pfam" id="PF07679">
    <property type="entry name" value="I-set"/>
    <property type="match status" value="1"/>
</dbReference>
<evidence type="ECO:0000256" key="2">
    <source>
        <dbReference type="ARBA" id="ARBA00023136"/>
    </source>
</evidence>
<dbReference type="GeneID" id="123029508"/>
<dbReference type="InterPro" id="IPR003599">
    <property type="entry name" value="Ig_sub"/>
</dbReference>
<dbReference type="InterPro" id="IPR036179">
    <property type="entry name" value="Ig-like_dom_sf"/>
</dbReference>
<dbReference type="Ensembl" id="ENSVKKT00000023773.1">
    <property type="protein sequence ID" value="ENSVKKP00000023196.1"/>
    <property type="gene ID" value="ENSVKKG00000015397.1"/>
</dbReference>
<reference evidence="6" key="2">
    <citation type="submission" date="2025-09" db="UniProtKB">
        <authorList>
            <consortium name="Ensembl"/>
        </authorList>
    </citation>
    <scope>IDENTIFICATION</scope>
</reference>
<dbReference type="InterPro" id="IPR053896">
    <property type="entry name" value="BTN3A2-like_Ig-C"/>
</dbReference>
<dbReference type="PROSITE" id="PS50835">
    <property type="entry name" value="IG_LIKE"/>
    <property type="match status" value="2"/>
</dbReference>
<evidence type="ECO:0000256" key="4">
    <source>
        <dbReference type="SAM" id="SignalP"/>
    </source>
</evidence>
<dbReference type="AlphaFoldDB" id="A0A8D2LKM4"/>
<keyword evidence="7" id="KW-1185">Reference proteome</keyword>